<evidence type="ECO:0000313" key="1">
    <source>
        <dbReference type="EMBL" id="CAG9136802.1"/>
    </source>
</evidence>
<keyword evidence="2" id="KW-1185">Reference proteome</keyword>
<reference evidence="1" key="1">
    <citation type="submission" date="2020-11" db="EMBL/GenBank/DDBJ databases">
        <authorList>
            <person name="Whiteford S."/>
        </authorList>
    </citation>
    <scope>NUCLEOTIDE SEQUENCE</scope>
</reference>
<sequence>IIEIILKIAHFTDSLYRYYNKPKVVEISWTRWLESKEELYHLQQFDLRMNVNFII</sequence>
<proteinExistence type="predicted"/>
<evidence type="ECO:0000313" key="2">
    <source>
        <dbReference type="Proteomes" id="UP000653454"/>
    </source>
</evidence>
<name>A0A8S4GD72_PLUXY</name>
<feature type="non-terminal residue" evidence="1">
    <location>
        <position position="1"/>
    </location>
</feature>
<dbReference type="Proteomes" id="UP000653454">
    <property type="component" value="Unassembled WGS sequence"/>
</dbReference>
<dbReference type="EMBL" id="CAJHNJ030000161">
    <property type="protein sequence ID" value="CAG9136802.1"/>
    <property type="molecule type" value="Genomic_DNA"/>
</dbReference>
<accession>A0A8S4GD72</accession>
<protein>
    <submittedName>
        <fullName evidence="1">(diamondback moth) hypothetical protein</fullName>
    </submittedName>
</protein>
<gene>
    <name evidence="1" type="ORF">PLXY2_LOCUS15070</name>
</gene>
<comment type="caution">
    <text evidence="1">The sequence shown here is derived from an EMBL/GenBank/DDBJ whole genome shotgun (WGS) entry which is preliminary data.</text>
</comment>
<organism evidence="1 2">
    <name type="scientific">Plutella xylostella</name>
    <name type="common">Diamondback moth</name>
    <name type="synonym">Plutella maculipennis</name>
    <dbReference type="NCBI Taxonomy" id="51655"/>
    <lineage>
        <taxon>Eukaryota</taxon>
        <taxon>Metazoa</taxon>
        <taxon>Ecdysozoa</taxon>
        <taxon>Arthropoda</taxon>
        <taxon>Hexapoda</taxon>
        <taxon>Insecta</taxon>
        <taxon>Pterygota</taxon>
        <taxon>Neoptera</taxon>
        <taxon>Endopterygota</taxon>
        <taxon>Lepidoptera</taxon>
        <taxon>Glossata</taxon>
        <taxon>Ditrysia</taxon>
        <taxon>Yponomeutoidea</taxon>
        <taxon>Plutellidae</taxon>
        <taxon>Plutella</taxon>
    </lineage>
</organism>
<dbReference type="AlphaFoldDB" id="A0A8S4GD72"/>